<keyword evidence="11" id="KW-1185">Reference proteome</keyword>
<dbReference type="SMART" id="SM00387">
    <property type="entry name" value="HATPase_c"/>
    <property type="match status" value="1"/>
</dbReference>
<comment type="caution">
    <text evidence="10">The sequence shown here is derived from an EMBL/GenBank/DDBJ whole genome shotgun (WGS) entry which is preliminary data.</text>
</comment>
<evidence type="ECO:0000259" key="9">
    <source>
        <dbReference type="PROSITE" id="PS50109"/>
    </source>
</evidence>
<dbReference type="PROSITE" id="PS50109">
    <property type="entry name" value="HIS_KIN"/>
    <property type="match status" value="1"/>
</dbReference>
<keyword evidence="8" id="KW-0812">Transmembrane</keyword>
<evidence type="ECO:0000256" key="2">
    <source>
        <dbReference type="ARBA" id="ARBA00012438"/>
    </source>
</evidence>
<protein>
    <recommendedName>
        <fullName evidence="2">histidine kinase</fullName>
        <ecNumber evidence="2">2.7.13.3</ecNumber>
    </recommendedName>
</protein>
<dbReference type="Proteomes" id="UP001595617">
    <property type="component" value="Unassembled WGS sequence"/>
</dbReference>
<evidence type="ECO:0000256" key="7">
    <source>
        <dbReference type="ARBA" id="ARBA00023012"/>
    </source>
</evidence>
<dbReference type="PANTHER" id="PTHR43065:SF46">
    <property type="entry name" value="C4-DICARBOXYLATE TRANSPORT SENSOR PROTEIN DCTB"/>
    <property type="match status" value="1"/>
</dbReference>
<dbReference type="EC" id="2.7.13.3" evidence="2"/>
<name>A0ABV7ZWP3_9GAMM</name>
<keyword evidence="8" id="KW-0472">Membrane</keyword>
<keyword evidence="4" id="KW-0547">Nucleotide-binding</keyword>
<accession>A0ABV7ZWP3</accession>
<evidence type="ECO:0000256" key="1">
    <source>
        <dbReference type="ARBA" id="ARBA00000085"/>
    </source>
</evidence>
<evidence type="ECO:0000256" key="8">
    <source>
        <dbReference type="SAM" id="Phobius"/>
    </source>
</evidence>
<dbReference type="Gene3D" id="1.10.287.130">
    <property type="match status" value="1"/>
</dbReference>
<evidence type="ECO:0000313" key="11">
    <source>
        <dbReference type="Proteomes" id="UP001595617"/>
    </source>
</evidence>
<keyword evidence="7" id="KW-0902">Two-component regulatory system</keyword>
<dbReference type="PANTHER" id="PTHR43065">
    <property type="entry name" value="SENSOR HISTIDINE KINASE"/>
    <property type="match status" value="1"/>
</dbReference>
<evidence type="ECO:0000256" key="3">
    <source>
        <dbReference type="ARBA" id="ARBA00022679"/>
    </source>
</evidence>
<dbReference type="RefSeq" id="WP_380695594.1">
    <property type="nucleotide sequence ID" value="NZ_JBHRYR010000003.1"/>
</dbReference>
<keyword evidence="8" id="KW-1133">Transmembrane helix</keyword>
<feature type="transmembrane region" description="Helical" evidence="8">
    <location>
        <begin position="259"/>
        <end position="277"/>
    </location>
</feature>
<proteinExistence type="predicted"/>
<dbReference type="Gene3D" id="3.30.565.10">
    <property type="entry name" value="Histidine kinase-like ATPase, C-terminal domain"/>
    <property type="match status" value="1"/>
</dbReference>
<keyword evidence="5 10" id="KW-0418">Kinase</keyword>
<dbReference type="SUPFAM" id="SSF47384">
    <property type="entry name" value="Homodimeric domain of signal transducing histidine kinase"/>
    <property type="match status" value="1"/>
</dbReference>
<dbReference type="InterPro" id="IPR004358">
    <property type="entry name" value="Sig_transdc_His_kin-like_C"/>
</dbReference>
<keyword evidence="6" id="KW-0067">ATP-binding</keyword>
<dbReference type="GO" id="GO:0016301">
    <property type="term" value="F:kinase activity"/>
    <property type="evidence" value="ECO:0007669"/>
    <property type="project" value="UniProtKB-KW"/>
</dbReference>
<evidence type="ECO:0000256" key="5">
    <source>
        <dbReference type="ARBA" id="ARBA00022777"/>
    </source>
</evidence>
<dbReference type="Pfam" id="PF02518">
    <property type="entry name" value="HATPase_c"/>
    <property type="match status" value="1"/>
</dbReference>
<evidence type="ECO:0000256" key="4">
    <source>
        <dbReference type="ARBA" id="ARBA00022741"/>
    </source>
</evidence>
<organism evidence="10 11">
    <name type="scientific">Saccharospirillum mangrovi</name>
    <dbReference type="NCBI Taxonomy" id="2161747"/>
    <lineage>
        <taxon>Bacteria</taxon>
        <taxon>Pseudomonadati</taxon>
        <taxon>Pseudomonadota</taxon>
        <taxon>Gammaproteobacteria</taxon>
        <taxon>Oceanospirillales</taxon>
        <taxon>Saccharospirillaceae</taxon>
        <taxon>Saccharospirillum</taxon>
    </lineage>
</organism>
<comment type="catalytic activity">
    <reaction evidence="1">
        <text>ATP + protein L-histidine = ADP + protein N-phospho-L-histidine.</text>
        <dbReference type="EC" id="2.7.13.3"/>
    </reaction>
</comment>
<dbReference type="InterPro" id="IPR005467">
    <property type="entry name" value="His_kinase_dom"/>
</dbReference>
<reference evidence="11" key="1">
    <citation type="journal article" date="2019" name="Int. J. Syst. Evol. Microbiol.">
        <title>The Global Catalogue of Microorganisms (GCM) 10K type strain sequencing project: providing services to taxonomists for standard genome sequencing and annotation.</title>
        <authorList>
            <consortium name="The Broad Institute Genomics Platform"/>
            <consortium name="The Broad Institute Genome Sequencing Center for Infectious Disease"/>
            <person name="Wu L."/>
            <person name="Ma J."/>
        </authorList>
    </citation>
    <scope>NUCLEOTIDE SEQUENCE [LARGE SCALE GENOMIC DNA]</scope>
    <source>
        <strain evidence="11">IBRC 10765</strain>
    </source>
</reference>
<dbReference type="InterPro" id="IPR003594">
    <property type="entry name" value="HATPase_dom"/>
</dbReference>
<evidence type="ECO:0000256" key="6">
    <source>
        <dbReference type="ARBA" id="ARBA00022840"/>
    </source>
</evidence>
<feature type="domain" description="Histidine kinase" evidence="9">
    <location>
        <begin position="306"/>
        <end position="513"/>
    </location>
</feature>
<dbReference type="PRINTS" id="PR00344">
    <property type="entry name" value="BCTRLSENSOR"/>
</dbReference>
<dbReference type="InterPro" id="IPR036097">
    <property type="entry name" value="HisK_dim/P_sf"/>
</dbReference>
<evidence type="ECO:0000313" key="10">
    <source>
        <dbReference type="EMBL" id="MFC3852927.1"/>
    </source>
</evidence>
<dbReference type="SUPFAM" id="SSF55874">
    <property type="entry name" value="ATPase domain of HSP90 chaperone/DNA topoisomerase II/histidine kinase"/>
    <property type="match status" value="1"/>
</dbReference>
<dbReference type="EMBL" id="JBHRYR010000003">
    <property type="protein sequence ID" value="MFC3852927.1"/>
    <property type="molecule type" value="Genomic_DNA"/>
</dbReference>
<sequence>MSRVSDRIPRWLGSPALLVVLIVLLGTITMYLQRLDDINQRQLAFERHLQHSQSMVNRLMRFSSGFNGLAPLRSEYLSTLAVESLLSEFQQIRTDADLIFQVRGQGSSVEVEALGTHMTELSRLIRQKNDLLVAKNTLQVIVRENEAIFGGMPEVASAITIISEAFEANNLIFIGELSRRFNGILQEGFSDTTLTNRLRNLAFGSNGLFAVAEDLVITGERIERTIFQIRQFTNTLIEALEITPSVHELNIVEPRSAPWFWTVLVLLCSILVVGWLMRQQLLHQFGKKTLQANDDRLDSLGRISGEVAHDISNMINVIISSLNILKETKNVSGSHHQRSLDKALFAADKSIGMIDRLLTFARRKRLMPELFSINELIQGLYEVVCLTVGDNVDVKLDLFEGDTRVFLDPGQLESSIINLCINSRNAIDDQGVISIRTRIEQKRLIITVSDTGHGIPQHILPRVFEPFFTTDKEHNGQGLGLSTVYGFVKQSAGEITINSSVGLGTDVSMEFKL</sequence>
<dbReference type="InterPro" id="IPR036890">
    <property type="entry name" value="HATPase_C_sf"/>
</dbReference>
<feature type="transmembrane region" description="Helical" evidence="8">
    <location>
        <begin position="12"/>
        <end position="32"/>
    </location>
</feature>
<gene>
    <name evidence="10" type="ORF">ACFOOG_08795</name>
</gene>
<keyword evidence="3" id="KW-0808">Transferase</keyword>